<evidence type="ECO:0000259" key="2">
    <source>
        <dbReference type="Pfam" id="PF03417"/>
    </source>
</evidence>
<dbReference type="Proteomes" id="UP000761264">
    <property type="component" value="Unassembled WGS sequence"/>
</dbReference>
<evidence type="ECO:0000256" key="1">
    <source>
        <dbReference type="SAM" id="MobiDB-lite"/>
    </source>
</evidence>
<comment type="caution">
    <text evidence="3">The sequence shown here is derived from an EMBL/GenBank/DDBJ whole genome shotgun (WGS) entry which is preliminary data.</text>
</comment>
<proteinExistence type="predicted"/>
<dbReference type="InterPro" id="IPR005079">
    <property type="entry name" value="Peptidase_C45_hydrolase"/>
</dbReference>
<gene>
    <name evidence="3" type="ORF">HBA54_14550</name>
</gene>
<dbReference type="InterPro" id="IPR047794">
    <property type="entry name" value="C45_proenzyme-like"/>
</dbReference>
<dbReference type="RefSeq" id="WP_167225790.1">
    <property type="nucleotide sequence ID" value="NZ_JAAQPH010000010.1"/>
</dbReference>
<reference evidence="3" key="1">
    <citation type="submission" date="2020-03" db="EMBL/GenBank/DDBJ databases">
        <title>Genome of Pelagibius litoralis DSM 21314T.</title>
        <authorList>
            <person name="Wang G."/>
        </authorList>
    </citation>
    <scope>NUCLEOTIDE SEQUENCE</scope>
    <source>
        <strain evidence="3">DSM 21314</strain>
    </source>
</reference>
<accession>A0A967EYK6</accession>
<organism evidence="3 4">
    <name type="scientific">Pelagibius litoralis</name>
    <dbReference type="NCBI Taxonomy" id="374515"/>
    <lineage>
        <taxon>Bacteria</taxon>
        <taxon>Pseudomonadati</taxon>
        <taxon>Pseudomonadota</taxon>
        <taxon>Alphaproteobacteria</taxon>
        <taxon>Rhodospirillales</taxon>
        <taxon>Rhodovibrionaceae</taxon>
        <taxon>Pelagibius</taxon>
    </lineage>
</organism>
<dbReference type="Pfam" id="PF03417">
    <property type="entry name" value="AAT"/>
    <property type="match status" value="1"/>
</dbReference>
<dbReference type="AlphaFoldDB" id="A0A967EYK6"/>
<feature type="domain" description="Peptidase C45 hydrolase" evidence="2">
    <location>
        <begin position="225"/>
        <end position="382"/>
    </location>
</feature>
<keyword evidence="4" id="KW-1185">Reference proteome</keyword>
<feature type="region of interest" description="Disordered" evidence="1">
    <location>
        <begin position="1"/>
        <end position="21"/>
    </location>
</feature>
<dbReference type="Gene3D" id="3.60.60.10">
    <property type="entry name" value="Penicillin V Acylase, Chain A"/>
    <property type="match status" value="1"/>
</dbReference>
<sequence>MSDAIEGLDRDPEILPAGQGRAESSLRRLTVKGQPFFVLKQRGSFPDMAYDHGRLLAQEIQDGAFPEIVSTIARGVNLENETLRHVASALYRCYSDRILKDSSDEFRKAVDGLAEGYMAGLDDPAFSLLEVRDALIAIEVGNIIDGLSRIFQIPGVRAIRAPAILALVLPSLADPDTKNYLEEAKHEPEKQHDIGAALAAMSGPNNRIDFGCTGFAVPGALTRDGRLLHGRNLDADLFHWNKAPVLSLLDETGENAGWHKYAAFGTAGLIYPGGISGLNDAGISVSLHQLSTTQFESGFLFGHGDICPFVQQRVLREAASVDEAVDLVKDSKHFAAWTILVSDAKTGQVCRIEMNGERVRVMKHEDEAVPQTNHFLHHDMAERLFDEDDNHFSPTFGKWLETHARYDSVSEALKADAGQGRIDLTWAMNWLASSRDGALEKLRQGMPTPPDPMTAERAYGRVPRKVYSQLTSIVLADPARRAGHDAVWMTTGDRQPSPHSSYLGWQVDWAAFDLTPVAPEPLQRISHYADGGRKNWEESLVRYLWARLAVSRPRDSQGDLLRRRPTAAEKQEGLARAIHLVGSAIELAAMDRIVEVPYHYMRARLNHAAGDYTSAEKDWRLLRAIWAWQNDAPAIAADWPVDVPRAMPLIHPYEAALVALLSAVTEDLRHGGTGWDGRSARLEEAKNLLTSIQEETFGKDEPAHFDFDNWLDLLAAVSEEGGQAVELPEANFVTAE</sequence>
<evidence type="ECO:0000313" key="4">
    <source>
        <dbReference type="Proteomes" id="UP000761264"/>
    </source>
</evidence>
<name>A0A967EYK6_9PROT</name>
<protein>
    <recommendedName>
        <fullName evidence="2">Peptidase C45 hydrolase domain-containing protein</fullName>
    </recommendedName>
</protein>
<dbReference type="EMBL" id="JAAQPH010000010">
    <property type="protein sequence ID" value="NIA69821.1"/>
    <property type="molecule type" value="Genomic_DNA"/>
</dbReference>
<dbReference type="NCBIfam" id="NF040521">
    <property type="entry name" value="C45_proenzyme"/>
    <property type="match status" value="1"/>
</dbReference>
<evidence type="ECO:0000313" key="3">
    <source>
        <dbReference type="EMBL" id="NIA69821.1"/>
    </source>
</evidence>